<dbReference type="Proteomes" id="UP000054007">
    <property type="component" value="Unassembled WGS sequence"/>
</dbReference>
<dbReference type="PANTHER" id="PTHR46791">
    <property type="entry name" value="EXPRESSED PROTEIN"/>
    <property type="match status" value="1"/>
</dbReference>
<reference evidence="2 3" key="1">
    <citation type="journal article" date="2015" name="Fungal Genet. Biol.">
        <title>Evolution of novel wood decay mechanisms in Agaricales revealed by the genome sequences of Fistulina hepatica and Cylindrobasidium torrendii.</title>
        <authorList>
            <person name="Floudas D."/>
            <person name="Held B.W."/>
            <person name="Riley R."/>
            <person name="Nagy L.G."/>
            <person name="Koehler G."/>
            <person name="Ransdell A.S."/>
            <person name="Younus H."/>
            <person name="Chow J."/>
            <person name="Chiniquy J."/>
            <person name="Lipzen A."/>
            <person name="Tritt A."/>
            <person name="Sun H."/>
            <person name="Haridas S."/>
            <person name="LaButti K."/>
            <person name="Ohm R.A."/>
            <person name="Kues U."/>
            <person name="Blanchette R.A."/>
            <person name="Grigoriev I.V."/>
            <person name="Minto R.E."/>
            <person name="Hibbett D.S."/>
        </authorList>
    </citation>
    <scope>NUCLEOTIDE SEQUENCE [LARGE SCALE GENOMIC DNA]</scope>
    <source>
        <strain evidence="2 3">FP15055 ss-10</strain>
    </source>
</reference>
<dbReference type="STRING" id="1314674.A0A0D7AU33"/>
<evidence type="ECO:0000259" key="1">
    <source>
        <dbReference type="Pfam" id="PF24764"/>
    </source>
</evidence>
<proteinExistence type="predicted"/>
<sequence length="236" mass="27039">MESTNQRDPIPSFLQTCHDLHNRASYMIQAFPIAEMGAVENLTHQLYAVRSLLSAIEDEYLSTTDRIWVDMRRDCIEVFRQIFLYLEENELWDKSNLIHCVCLFLVYQPRIQAGLNAAKEAWNHHKIRTANNKTPVALFMQSKMELELRGIWEDPGDDIGCVDGWYGVEGIAEGDVGAIPHIDPEDPTAELLDDDEIQGARTLLKDFDWEQEDGNWGIDTYCKAVLLLTSIYDTSI</sequence>
<dbReference type="InterPro" id="IPR058913">
    <property type="entry name" value="Integrase_dom_put"/>
</dbReference>
<dbReference type="EMBL" id="KN881246">
    <property type="protein sequence ID" value="KIY60801.1"/>
    <property type="molecule type" value="Genomic_DNA"/>
</dbReference>
<organism evidence="2 3">
    <name type="scientific">Cylindrobasidium torrendii FP15055 ss-10</name>
    <dbReference type="NCBI Taxonomy" id="1314674"/>
    <lineage>
        <taxon>Eukaryota</taxon>
        <taxon>Fungi</taxon>
        <taxon>Dikarya</taxon>
        <taxon>Basidiomycota</taxon>
        <taxon>Agaricomycotina</taxon>
        <taxon>Agaricomycetes</taxon>
        <taxon>Agaricomycetidae</taxon>
        <taxon>Agaricales</taxon>
        <taxon>Marasmiineae</taxon>
        <taxon>Physalacriaceae</taxon>
        <taxon>Cylindrobasidium</taxon>
    </lineage>
</organism>
<name>A0A0D7AU33_9AGAR</name>
<keyword evidence="3" id="KW-1185">Reference proteome</keyword>
<evidence type="ECO:0000313" key="2">
    <source>
        <dbReference type="EMBL" id="KIY60801.1"/>
    </source>
</evidence>
<gene>
    <name evidence="2" type="ORF">CYLTODRAFT_363702</name>
</gene>
<dbReference type="PANTHER" id="PTHR46791:SF5">
    <property type="entry name" value="CLR5 DOMAIN-CONTAINING PROTEIN-RELATED"/>
    <property type="match status" value="1"/>
</dbReference>
<accession>A0A0D7AU33</accession>
<dbReference type="Pfam" id="PF24764">
    <property type="entry name" value="rva_4"/>
    <property type="match status" value="1"/>
</dbReference>
<dbReference type="OrthoDB" id="2686689at2759"/>
<feature type="domain" description="Integrase core" evidence="1">
    <location>
        <begin position="65"/>
        <end position="145"/>
    </location>
</feature>
<protein>
    <recommendedName>
        <fullName evidence="1">Integrase core domain-containing protein</fullName>
    </recommendedName>
</protein>
<evidence type="ECO:0000313" key="3">
    <source>
        <dbReference type="Proteomes" id="UP000054007"/>
    </source>
</evidence>
<dbReference type="AlphaFoldDB" id="A0A0D7AU33"/>